<evidence type="ECO:0000256" key="1">
    <source>
        <dbReference type="ARBA" id="ARBA00010515"/>
    </source>
</evidence>
<reference evidence="5" key="1">
    <citation type="submission" date="2016-03" db="EMBL/GenBank/DDBJ databases">
        <authorList>
            <person name="Ploux O."/>
        </authorList>
    </citation>
    <scope>NUCLEOTIDE SEQUENCE</scope>
    <source>
        <strain evidence="5">UC10</strain>
    </source>
</reference>
<feature type="region of interest" description="Disordered" evidence="3">
    <location>
        <begin position="1"/>
        <end position="40"/>
    </location>
</feature>
<dbReference type="PANTHER" id="PTHR48081:SF8">
    <property type="entry name" value="ALPHA_BETA HYDROLASE FOLD-3 DOMAIN-CONTAINING PROTEIN-RELATED"/>
    <property type="match status" value="1"/>
</dbReference>
<dbReference type="InterPro" id="IPR013094">
    <property type="entry name" value="AB_hydrolase_3"/>
</dbReference>
<proteinExistence type="inferred from homology"/>
<accession>A0A1Y5PU04</accession>
<evidence type="ECO:0000259" key="4">
    <source>
        <dbReference type="Pfam" id="PF07859"/>
    </source>
</evidence>
<dbReference type="EMBL" id="LT598653">
    <property type="protein sequence ID" value="SBV33493.1"/>
    <property type="molecule type" value="Genomic_DNA"/>
</dbReference>
<dbReference type="SUPFAM" id="SSF53474">
    <property type="entry name" value="alpha/beta-Hydrolases"/>
    <property type="match status" value="1"/>
</dbReference>
<dbReference type="InterPro" id="IPR050300">
    <property type="entry name" value="GDXG_lipolytic_enzyme"/>
</dbReference>
<dbReference type="Pfam" id="PF07859">
    <property type="entry name" value="Abhydrolase_3"/>
    <property type="match status" value="1"/>
</dbReference>
<protein>
    <submittedName>
        <fullName evidence="5">Esterase/lipase</fullName>
    </submittedName>
</protein>
<dbReference type="KEGG" id="sphu:SPPYR_2373"/>
<keyword evidence="2" id="KW-0378">Hydrolase</keyword>
<evidence type="ECO:0000256" key="3">
    <source>
        <dbReference type="SAM" id="MobiDB-lite"/>
    </source>
</evidence>
<comment type="similarity">
    <text evidence="1">Belongs to the 'GDXG' lipolytic enzyme family.</text>
</comment>
<dbReference type="InterPro" id="IPR029058">
    <property type="entry name" value="AB_hydrolase_fold"/>
</dbReference>
<feature type="domain" description="Alpha/beta hydrolase fold-3" evidence="4">
    <location>
        <begin position="142"/>
        <end position="350"/>
    </location>
</feature>
<evidence type="ECO:0000313" key="5">
    <source>
        <dbReference type="EMBL" id="SBV33493.1"/>
    </source>
</evidence>
<dbReference type="GO" id="GO:0016787">
    <property type="term" value="F:hydrolase activity"/>
    <property type="evidence" value="ECO:0007669"/>
    <property type="project" value="UniProtKB-KW"/>
</dbReference>
<organism evidence="5">
    <name type="scientific">uncultured Sphingopyxis sp</name>
    <dbReference type="NCBI Taxonomy" id="310581"/>
    <lineage>
        <taxon>Bacteria</taxon>
        <taxon>Pseudomonadati</taxon>
        <taxon>Pseudomonadota</taxon>
        <taxon>Alphaproteobacteria</taxon>
        <taxon>Sphingomonadales</taxon>
        <taxon>Sphingomonadaceae</taxon>
        <taxon>Sphingopyxis</taxon>
        <taxon>environmental samples</taxon>
    </lineage>
</organism>
<dbReference type="Gene3D" id="3.40.50.1820">
    <property type="entry name" value="alpha/beta hydrolase"/>
    <property type="match status" value="1"/>
</dbReference>
<dbReference type="PANTHER" id="PTHR48081">
    <property type="entry name" value="AB HYDROLASE SUPERFAMILY PROTEIN C4A8.06C"/>
    <property type="match status" value="1"/>
</dbReference>
<name>A0A1Y5PU04_9SPHN</name>
<evidence type="ECO:0000256" key="2">
    <source>
        <dbReference type="ARBA" id="ARBA00022801"/>
    </source>
</evidence>
<gene>
    <name evidence="5" type="ORF">SPPYR_2373</name>
</gene>
<dbReference type="AlphaFoldDB" id="A0A1Y5PU04"/>
<feature type="compositionally biased region" description="Basic residues" evidence="3">
    <location>
        <begin position="1"/>
        <end position="13"/>
    </location>
</feature>
<dbReference type="InterPro" id="IPR002168">
    <property type="entry name" value="Lipase_GDXG_HIS_AS"/>
</dbReference>
<sequence>MASATRGRRRLHTKGQAGTAASPAANMLRHDSWKRGGAGTAEGAAGILPVQIERIDMMKTIASPSPLEPATRAFVEGLPDGPPIYTLSPADARGVLSAVQQSVQVALPGTLSEDRTLPVGPAGKTDIRVVRPADAAGTLPAIVYIHGGGWVLGDKQTHDRLVRELAAGAGAVLIFVDYDRAPESQYPNAIEQAYAVARHVADHAEVFGADPARIAVAGDSVGGNMTAAVTLMARERGGPDFVAQLLFYPVTDASMASASYKQFADGPWLTAKAMAWYWDQYLPGTARRGEIFASPVNASAEQLAGLPPALLIVDENDVLRDEGEAYGRQLAAAGVPVTTVRYNGTIHDFMMLNPIAETPAARGAVAQAIGYLRQVFAA</sequence>
<dbReference type="PROSITE" id="PS01173">
    <property type="entry name" value="LIPASE_GDXG_HIS"/>
    <property type="match status" value="1"/>
</dbReference>